<proteinExistence type="predicted"/>
<evidence type="ECO:0000313" key="8">
    <source>
        <dbReference type="Proteomes" id="UP000003113"/>
    </source>
</evidence>
<dbReference type="PROSITE" id="PS50110">
    <property type="entry name" value="RESPONSE_REGULATORY"/>
    <property type="match status" value="1"/>
</dbReference>
<dbReference type="InterPro" id="IPR036388">
    <property type="entry name" value="WH-like_DNA-bd_sf"/>
</dbReference>
<keyword evidence="8" id="KW-1185">Reference proteome</keyword>
<dbReference type="SMART" id="SM00421">
    <property type="entry name" value="HTH_LUXR"/>
    <property type="match status" value="1"/>
</dbReference>
<dbReference type="PROSITE" id="PS00622">
    <property type="entry name" value="HTH_LUXR_1"/>
    <property type="match status" value="1"/>
</dbReference>
<dbReference type="Proteomes" id="UP000003113">
    <property type="component" value="Unassembled WGS sequence"/>
</dbReference>
<evidence type="ECO:0000256" key="1">
    <source>
        <dbReference type="ARBA" id="ARBA00022553"/>
    </source>
</evidence>
<dbReference type="PROSITE" id="PS50043">
    <property type="entry name" value="HTH_LUXR_2"/>
    <property type="match status" value="1"/>
</dbReference>
<dbReference type="AlphaFoldDB" id="H0F359"/>
<dbReference type="PRINTS" id="PR00038">
    <property type="entry name" value="HTHLUXR"/>
</dbReference>
<dbReference type="InterPro" id="IPR011006">
    <property type="entry name" value="CheY-like_superfamily"/>
</dbReference>
<evidence type="ECO:0000256" key="3">
    <source>
        <dbReference type="PROSITE-ProRule" id="PRU00169"/>
    </source>
</evidence>
<dbReference type="Gene3D" id="1.10.10.10">
    <property type="entry name" value="Winged helix-like DNA-binding domain superfamily/Winged helix DNA-binding domain"/>
    <property type="match status" value="1"/>
</dbReference>
<dbReference type="InterPro" id="IPR016032">
    <property type="entry name" value="Sig_transdc_resp-reg_C-effctor"/>
</dbReference>
<dbReference type="InterPro" id="IPR058245">
    <property type="entry name" value="NreC/VraR/RcsB-like_REC"/>
</dbReference>
<evidence type="ECO:0000259" key="5">
    <source>
        <dbReference type="PROSITE" id="PS50043"/>
    </source>
</evidence>
<sequence length="268" mass="30144">MRQRRIMAAAARKRPIRPWSNDESCFRVSQQVTRPHPRDARDAPAGGTGTRRHLLLSRPPPVVRVAILDDHPVVALGVGAYLETRPGFQVLHRETSARTLMEKLAHTPCDVALIDFYLPLDPWDGVNFLRRVRRYHPDMAIITFSAGNRLETEYAAYRAGANGYLAKQWGMVLLPDMIKGVVGGKAPFLSVQEGKIHSQPPSSPHALLTTSEVEILRHIRQGLSVTQIAVRLVRSKKTVSTHKRRAMRKLQLADDLSLALYLRDKFAE</sequence>
<feature type="modified residue" description="4-aspartylphosphate" evidence="3">
    <location>
        <position position="115"/>
    </location>
</feature>
<evidence type="ECO:0000313" key="7">
    <source>
        <dbReference type="EMBL" id="EHK67265.1"/>
    </source>
</evidence>
<name>H0F359_9BURK</name>
<dbReference type="Gene3D" id="3.40.50.2300">
    <property type="match status" value="1"/>
</dbReference>
<keyword evidence="2" id="KW-0238">DNA-binding</keyword>
<dbReference type="InterPro" id="IPR039420">
    <property type="entry name" value="WalR-like"/>
</dbReference>
<dbReference type="PANTHER" id="PTHR43214">
    <property type="entry name" value="TWO-COMPONENT RESPONSE REGULATOR"/>
    <property type="match status" value="1"/>
</dbReference>
<dbReference type="Pfam" id="PF00196">
    <property type="entry name" value="GerE"/>
    <property type="match status" value="1"/>
</dbReference>
<protein>
    <submittedName>
        <fullName evidence="7">Response regulator 5</fullName>
    </submittedName>
</protein>
<accession>H0F359</accession>
<feature type="domain" description="Response regulatory" evidence="6">
    <location>
        <begin position="64"/>
        <end position="182"/>
    </location>
</feature>
<feature type="region of interest" description="Disordered" evidence="4">
    <location>
        <begin position="28"/>
        <end position="54"/>
    </location>
</feature>
<dbReference type="GO" id="GO:0006355">
    <property type="term" value="P:regulation of DNA-templated transcription"/>
    <property type="evidence" value="ECO:0007669"/>
    <property type="project" value="InterPro"/>
</dbReference>
<evidence type="ECO:0000256" key="2">
    <source>
        <dbReference type="ARBA" id="ARBA00023125"/>
    </source>
</evidence>
<comment type="caution">
    <text evidence="7">The sequence shown here is derived from an EMBL/GenBank/DDBJ whole genome shotgun (WGS) entry which is preliminary data.</text>
</comment>
<dbReference type="GO" id="GO:0003677">
    <property type="term" value="F:DNA binding"/>
    <property type="evidence" value="ECO:0007669"/>
    <property type="project" value="UniProtKB-KW"/>
</dbReference>
<dbReference type="eggNOG" id="COG2197">
    <property type="taxonomic scope" value="Bacteria"/>
</dbReference>
<dbReference type="InterPro" id="IPR000792">
    <property type="entry name" value="Tscrpt_reg_LuxR_C"/>
</dbReference>
<dbReference type="PATRIC" id="fig|477184.5.peg.1183"/>
<feature type="domain" description="HTH luxR-type" evidence="5">
    <location>
        <begin position="201"/>
        <end position="266"/>
    </location>
</feature>
<gene>
    <name evidence="7" type="ORF">KYC_05991</name>
</gene>
<organism evidence="7 8">
    <name type="scientific">Achromobacter arsenitoxydans SY8</name>
    <dbReference type="NCBI Taxonomy" id="477184"/>
    <lineage>
        <taxon>Bacteria</taxon>
        <taxon>Pseudomonadati</taxon>
        <taxon>Pseudomonadota</taxon>
        <taxon>Betaproteobacteria</taxon>
        <taxon>Burkholderiales</taxon>
        <taxon>Alcaligenaceae</taxon>
        <taxon>Achromobacter</taxon>
    </lineage>
</organism>
<evidence type="ECO:0000259" key="6">
    <source>
        <dbReference type="PROSITE" id="PS50110"/>
    </source>
</evidence>
<dbReference type="STRING" id="477184.KYC_05991"/>
<dbReference type="PANTHER" id="PTHR43214:SF17">
    <property type="entry name" value="TRANSCRIPTIONAL REGULATORY PROTEIN RCSB"/>
    <property type="match status" value="1"/>
</dbReference>
<dbReference type="InterPro" id="IPR001789">
    <property type="entry name" value="Sig_transdc_resp-reg_receiver"/>
</dbReference>
<dbReference type="GO" id="GO:0000160">
    <property type="term" value="P:phosphorelay signal transduction system"/>
    <property type="evidence" value="ECO:0007669"/>
    <property type="project" value="InterPro"/>
</dbReference>
<dbReference type="Pfam" id="PF00072">
    <property type="entry name" value="Response_reg"/>
    <property type="match status" value="1"/>
</dbReference>
<dbReference type="SUPFAM" id="SSF46894">
    <property type="entry name" value="C-terminal effector domain of the bipartite response regulators"/>
    <property type="match status" value="1"/>
</dbReference>
<keyword evidence="1 3" id="KW-0597">Phosphoprotein</keyword>
<dbReference type="CDD" id="cd17535">
    <property type="entry name" value="REC_NarL-like"/>
    <property type="match status" value="1"/>
</dbReference>
<dbReference type="SUPFAM" id="SSF52172">
    <property type="entry name" value="CheY-like"/>
    <property type="match status" value="1"/>
</dbReference>
<evidence type="ECO:0000256" key="4">
    <source>
        <dbReference type="SAM" id="MobiDB-lite"/>
    </source>
</evidence>
<dbReference type="CDD" id="cd06170">
    <property type="entry name" value="LuxR_C_like"/>
    <property type="match status" value="1"/>
</dbReference>
<dbReference type="EMBL" id="AGUF01000028">
    <property type="protein sequence ID" value="EHK67265.1"/>
    <property type="molecule type" value="Genomic_DNA"/>
</dbReference>
<reference evidence="7 8" key="1">
    <citation type="journal article" date="2012" name="J. Bacteriol.">
        <title>Genome sequence of the highly efficient arsenite-oxidizing bacterium Achromobacter arsenitoxydans SY8.</title>
        <authorList>
            <person name="Li X."/>
            <person name="Hu Y."/>
            <person name="Gong J."/>
            <person name="Lin Y."/>
            <person name="Johnstone L."/>
            <person name="Rensing C."/>
            <person name="Wang G."/>
        </authorList>
    </citation>
    <scope>NUCLEOTIDE SEQUENCE [LARGE SCALE GENOMIC DNA]</scope>
    <source>
        <strain evidence="7 8">SY8</strain>
    </source>
</reference>
<dbReference type="SMART" id="SM00448">
    <property type="entry name" value="REC"/>
    <property type="match status" value="1"/>
</dbReference>